<name>A0ABV2AFH6_9EUKA</name>
<dbReference type="SUPFAM" id="SSF56235">
    <property type="entry name" value="N-terminal nucleophile aminohydrolases (Ntn hydrolases)"/>
    <property type="match status" value="1"/>
</dbReference>
<evidence type="ECO:0000256" key="1">
    <source>
        <dbReference type="ARBA" id="ARBA00004123"/>
    </source>
</evidence>
<comment type="subcellular location">
    <subcellularLocation>
        <location evidence="1">Nucleus</location>
    </subcellularLocation>
</comment>
<evidence type="ECO:0000313" key="5">
    <source>
        <dbReference type="Proteomes" id="UP001439008"/>
    </source>
</evidence>
<dbReference type="EC" id="3.4.25.1" evidence="4"/>
<dbReference type="EMBL" id="JBDODL010000027">
    <property type="protein sequence ID" value="MES1918204.1"/>
    <property type="molecule type" value="Genomic_DNA"/>
</dbReference>
<comment type="caution">
    <text evidence="4">The sequence shown here is derived from an EMBL/GenBank/DDBJ whole genome shotgun (WGS) entry which is preliminary data.</text>
</comment>
<dbReference type="PANTHER" id="PTHR32194:SF2">
    <property type="entry name" value="PROTEASOME SUBUNIT BETA TYPE-1"/>
    <property type="match status" value="1"/>
</dbReference>
<dbReference type="InterPro" id="IPR001353">
    <property type="entry name" value="Proteasome_sua/b"/>
</dbReference>
<dbReference type="GO" id="GO:0016787">
    <property type="term" value="F:hydrolase activity"/>
    <property type="evidence" value="ECO:0007669"/>
    <property type="project" value="UniProtKB-KW"/>
</dbReference>
<organism evidence="4 5">
    <name type="scientific">Bonamia ostreae</name>
    <dbReference type="NCBI Taxonomy" id="126728"/>
    <lineage>
        <taxon>Eukaryota</taxon>
        <taxon>Sar</taxon>
        <taxon>Rhizaria</taxon>
        <taxon>Endomyxa</taxon>
        <taxon>Ascetosporea</taxon>
        <taxon>Haplosporida</taxon>
        <taxon>Bonamia</taxon>
    </lineage>
</organism>
<dbReference type="GO" id="GO:0000502">
    <property type="term" value="C:proteasome complex"/>
    <property type="evidence" value="ECO:0007669"/>
    <property type="project" value="UniProtKB-KW"/>
</dbReference>
<evidence type="ECO:0000256" key="3">
    <source>
        <dbReference type="ARBA" id="ARBA00022942"/>
    </source>
</evidence>
<gene>
    <name evidence="4" type="primary">PSMB1</name>
    <name evidence="4" type="ORF">MHBO_000208</name>
</gene>
<evidence type="ECO:0000256" key="2">
    <source>
        <dbReference type="ARBA" id="ARBA00022490"/>
    </source>
</evidence>
<keyword evidence="4" id="KW-0378">Hydrolase</keyword>
<evidence type="ECO:0000313" key="4">
    <source>
        <dbReference type="EMBL" id="MES1918204.1"/>
    </source>
</evidence>
<dbReference type="Pfam" id="PF00227">
    <property type="entry name" value="Proteasome"/>
    <property type="match status" value="1"/>
</dbReference>
<dbReference type="PANTHER" id="PTHR32194">
    <property type="entry name" value="METALLOPROTEASE TLDD"/>
    <property type="match status" value="1"/>
</dbReference>
<dbReference type="Gene3D" id="3.60.20.10">
    <property type="entry name" value="Glutamine Phosphoribosylpyrophosphate, subunit 1, domain 1"/>
    <property type="match status" value="1"/>
</dbReference>
<dbReference type="InterPro" id="IPR023333">
    <property type="entry name" value="Proteasome_suB-type"/>
</dbReference>
<keyword evidence="3 4" id="KW-0647">Proteasome</keyword>
<dbReference type="InterPro" id="IPR029055">
    <property type="entry name" value="Ntn_hydrolases_N"/>
</dbReference>
<protein>
    <submittedName>
        <fullName evidence="4">Proteasome subunit beta type-1</fullName>
        <ecNumber evidence="4">3.4.25.1</ecNumber>
    </submittedName>
</protein>
<keyword evidence="5" id="KW-1185">Reference proteome</keyword>
<reference evidence="4 5" key="1">
    <citation type="journal article" date="2024" name="BMC Biol.">
        <title>Comparative genomics of Ascetosporea gives new insight into the evolutionary basis for animal parasitism in Rhizaria.</title>
        <authorList>
            <person name="Hiltunen Thoren M."/>
            <person name="Onut-Brannstrom I."/>
            <person name="Alfjorden A."/>
            <person name="Peckova H."/>
            <person name="Swords F."/>
            <person name="Hooper C."/>
            <person name="Holzer A.S."/>
            <person name="Bass D."/>
            <person name="Burki F."/>
        </authorList>
    </citation>
    <scope>NUCLEOTIDE SEQUENCE [LARGE SCALE GENOMIC DNA]</scope>
    <source>
        <strain evidence="4">20-A016</strain>
    </source>
</reference>
<proteinExistence type="predicted"/>
<sequence length="156" mass="17386">MHSDRTLLLKVLRTQAKQYEFENFKPISGAAVASMLSTELYSRRFFPYYVFSMAATLNEDGNGALYGYDAVGCAEKVEYSTSGSGGIMAHSFLDNQVGFKTHPANKKELTLSESIELVKKTFLALSERDIFTGDKGEICVLTADGLERVEFELRKD</sequence>
<dbReference type="Proteomes" id="UP001439008">
    <property type="component" value="Unassembled WGS sequence"/>
</dbReference>
<accession>A0ABV2AFH6</accession>
<keyword evidence="2" id="KW-0963">Cytoplasm</keyword>